<accession>A0ABZ1I5S7</accession>
<name>A0ABZ1I5S7_9PSEU</name>
<evidence type="ECO:0000313" key="2">
    <source>
        <dbReference type="EMBL" id="WSE29776.1"/>
    </source>
</evidence>
<feature type="compositionally biased region" description="Basic and acidic residues" evidence="1">
    <location>
        <begin position="367"/>
        <end position="384"/>
    </location>
</feature>
<dbReference type="SUPFAM" id="SSF140959">
    <property type="entry name" value="Indolic compounds 2,3-dioxygenase-like"/>
    <property type="match status" value="1"/>
</dbReference>
<dbReference type="RefSeq" id="WP_326568734.1">
    <property type="nucleotide sequence ID" value="NZ_CP142149.1"/>
</dbReference>
<keyword evidence="3" id="KW-1185">Reference proteome</keyword>
<protein>
    <submittedName>
        <fullName evidence="2">Monodechloroaminopyrrolnitrin synthase PrnB family protein</fullName>
    </submittedName>
</protein>
<dbReference type="Gene3D" id="1.20.58.600">
    <property type="match status" value="1"/>
</dbReference>
<dbReference type="Gene3D" id="1.20.58.480">
    <property type="match status" value="1"/>
</dbReference>
<dbReference type="InterPro" id="IPR037217">
    <property type="entry name" value="Trp/Indoleamine_2_3_dOase-like"/>
</dbReference>
<evidence type="ECO:0000256" key="1">
    <source>
        <dbReference type="SAM" id="MobiDB-lite"/>
    </source>
</evidence>
<proteinExistence type="predicted"/>
<dbReference type="InterPro" id="IPR015029">
    <property type="entry name" value="PrnB"/>
</dbReference>
<sequence length="396" mass="43694">MTTAAARFDRWIRNEFVEYNTALEEAYFAERQEILHGRPGLDELKQALVAEGHHLIGGILAEGALPVVEREKYQLLGLVGYHLAACRRHESVAPGAEQLSAAWSLASLLGSSLGVAPRFVFAHQAMYNPASGGQFQTFTSLEDEAVFLTNNGLAVFAYQRAAEAIRQIAPIGVSSPLSAYLLETALAALEDVLQFNRTLSKTLDVERFFFNVRPYFKTYRVGNAEYRGANAGDFSAINELDVLLGLASTRDPFYQNLVTEKYPYVTPADQVRLRAIGDEEPLLTRFLREAEATPDPRLRKNAELFLAVCRAHGAAYTYHHHKLVLPFLVEPAKTAPPERLSELTASGPPLDVVVSGLSYLADLRAARDRPGKPSARKDLDRLREWVSTASGDGHPA</sequence>
<dbReference type="Pfam" id="PF08933">
    <property type="entry name" value="PrnB"/>
    <property type="match status" value="1"/>
</dbReference>
<dbReference type="Proteomes" id="UP001330812">
    <property type="component" value="Chromosome"/>
</dbReference>
<dbReference type="EMBL" id="CP142149">
    <property type="protein sequence ID" value="WSE29776.1"/>
    <property type="molecule type" value="Genomic_DNA"/>
</dbReference>
<gene>
    <name evidence="2" type="ORF">VSH64_44490</name>
</gene>
<evidence type="ECO:0000313" key="3">
    <source>
        <dbReference type="Proteomes" id="UP001330812"/>
    </source>
</evidence>
<reference evidence="2 3" key="1">
    <citation type="journal article" date="2015" name="Int. J. Syst. Evol. Microbiol.">
        <title>Amycolatopsis rhabdoformis sp. nov., an actinomycete isolated from a tropical forest soil.</title>
        <authorList>
            <person name="Souza W.R."/>
            <person name="Silva R.E."/>
            <person name="Goodfellow M."/>
            <person name="Busarakam K."/>
            <person name="Figueiro F.S."/>
            <person name="Ferreira D."/>
            <person name="Rodrigues-Filho E."/>
            <person name="Moraes L.A.B."/>
            <person name="Zucchi T.D."/>
        </authorList>
    </citation>
    <scope>NUCLEOTIDE SEQUENCE [LARGE SCALE GENOMIC DNA]</scope>
    <source>
        <strain evidence="2 3">NCIMB 14900</strain>
    </source>
</reference>
<organism evidence="2 3">
    <name type="scientific">Amycolatopsis rhabdoformis</name>
    <dbReference type="NCBI Taxonomy" id="1448059"/>
    <lineage>
        <taxon>Bacteria</taxon>
        <taxon>Bacillati</taxon>
        <taxon>Actinomycetota</taxon>
        <taxon>Actinomycetes</taxon>
        <taxon>Pseudonocardiales</taxon>
        <taxon>Pseudonocardiaceae</taxon>
        <taxon>Amycolatopsis</taxon>
    </lineage>
</organism>
<feature type="region of interest" description="Disordered" evidence="1">
    <location>
        <begin position="367"/>
        <end position="396"/>
    </location>
</feature>